<gene>
    <name evidence="2" type="ORF">SAMN05443661_1274</name>
</gene>
<reference evidence="2 3" key="1">
    <citation type="submission" date="2016-10" db="EMBL/GenBank/DDBJ databases">
        <authorList>
            <person name="de Groot N.N."/>
        </authorList>
    </citation>
    <scope>NUCLEOTIDE SEQUENCE [LARGE SCALE GENOMIC DNA]</scope>
    <source>
        <strain evidence="2 3">SP2</strain>
    </source>
</reference>
<protein>
    <submittedName>
        <fullName evidence="2">Thioredoxin</fullName>
    </submittedName>
</protein>
<dbReference type="OMA" id="TKGCTLC"/>
<dbReference type="OrthoDB" id="35385at2157"/>
<dbReference type="Proteomes" id="UP000182829">
    <property type="component" value="Unassembled WGS sequence"/>
</dbReference>
<dbReference type="EMBL" id="FORO01000027">
    <property type="protein sequence ID" value="SFJ40282.1"/>
    <property type="molecule type" value="Genomic_DNA"/>
</dbReference>
<dbReference type="PANTHER" id="PTHR45663:SF11">
    <property type="entry name" value="GEO12009P1"/>
    <property type="match status" value="1"/>
</dbReference>
<dbReference type="SUPFAM" id="SSF52833">
    <property type="entry name" value="Thioredoxin-like"/>
    <property type="match status" value="1"/>
</dbReference>
<evidence type="ECO:0000259" key="1">
    <source>
        <dbReference type="PROSITE" id="PS51352"/>
    </source>
</evidence>
<feature type="domain" description="Thioredoxin" evidence="1">
    <location>
        <begin position="1"/>
        <end position="108"/>
    </location>
</feature>
<dbReference type="GO" id="GO:0005737">
    <property type="term" value="C:cytoplasm"/>
    <property type="evidence" value="ECO:0007669"/>
    <property type="project" value="TreeGrafter"/>
</dbReference>
<accession>A0A1I3R3H0</accession>
<proteinExistence type="predicted"/>
<name>A0A1I3R3H0_9EURY</name>
<dbReference type="PROSITE" id="PS51352">
    <property type="entry name" value="THIOREDOXIN_2"/>
    <property type="match status" value="1"/>
</dbReference>
<dbReference type="PANTHER" id="PTHR45663">
    <property type="entry name" value="GEO12009P1"/>
    <property type="match status" value="1"/>
</dbReference>
<dbReference type="Pfam" id="PF00085">
    <property type="entry name" value="Thioredoxin"/>
    <property type="match status" value="1"/>
</dbReference>
<evidence type="ECO:0000313" key="2">
    <source>
        <dbReference type="EMBL" id="SFJ40282.1"/>
    </source>
</evidence>
<dbReference type="InterPro" id="IPR036249">
    <property type="entry name" value="Thioredoxin-like_sf"/>
</dbReference>
<evidence type="ECO:0000313" key="3">
    <source>
        <dbReference type="Proteomes" id="UP000182829"/>
    </source>
</evidence>
<dbReference type="Gene3D" id="3.40.30.10">
    <property type="entry name" value="Glutaredoxin"/>
    <property type="match status" value="1"/>
</dbReference>
<dbReference type="GeneID" id="14210297"/>
<sequence length="115" mass="12405">MSPKPVRLQDDDALERFVTDHEVALVELYTSGCPKCQAMEPVLGNVGRSTTIPVGLAKLGDDPVLLERFDVQSVPTLVLFREGEQVARVSEGFLGGDEVVDFVEDHAPGAVPEDA</sequence>
<organism evidence="2 3">
    <name type="scientific">Natronobacterium gregoryi</name>
    <dbReference type="NCBI Taxonomy" id="44930"/>
    <lineage>
        <taxon>Archaea</taxon>
        <taxon>Methanobacteriati</taxon>
        <taxon>Methanobacteriota</taxon>
        <taxon>Stenosarchaea group</taxon>
        <taxon>Halobacteria</taxon>
        <taxon>Halobacteriales</taxon>
        <taxon>Natrialbaceae</taxon>
        <taxon>Natronobacterium</taxon>
    </lineage>
</organism>
<dbReference type="CDD" id="cd02947">
    <property type="entry name" value="TRX_family"/>
    <property type="match status" value="1"/>
</dbReference>
<dbReference type="GO" id="GO:0015035">
    <property type="term" value="F:protein-disulfide reductase activity"/>
    <property type="evidence" value="ECO:0007669"/>
    <property type="project" value="TreeGrafter"/>
</dbReference>
<dbReference type="RefSeq" id="WP_005577057.1">
    <property type="nucleotide sequence ID" value="NZ_FORO01000027.1"/>
</dbReference>
<dbReference type="InterPro" id="IPR013766">
    <property type="entry name" value="Thioredoxin_domain"/>
</dbReference>
<dbReference type="AlphaFoldDB" id="A0A1I3R3H0"/>